<comment type="caution">
    <text evidence="1">The sequence shown here is derived from an EMBL/GenBank/DDBJ whole genome shotgun (WGS) entry which is preliminary data.</text>
</comment>
<organism evidence="1 2">
    <name type="scientific">Anabarilius grahami</name>
    <name type="common">Kanglang fish</name>
    <name type="synonym">Barilius grahami</name>
    <dbReference type="NCBI Taxonomy" id="495550"/>
    <lineage>
        <taxon>Eukaryota</taxon>
        <taxon>Metazoa</taxon>
        <taxon>Chordata</taxon>
        <taxon>Craniata</taxon>
        <taxon>Vertebrata</taxon>
        <taxon>Euteleostomi</taxon>
        <taxon>Actinopterygii</taxon>
        <taxon>Neopterygii</taxon>
        <taxon>Teleostei</taxon>
        <taxon>Ostariophysi</taxon>
        <taxon>Cypriniformes</taxon>
        <taxon>Xenocyprididae</taxon>
        <taxon>Xenocypridinae</taxon>
        <taxon>Xenocypridinae incertae sedis</taxon>
        <taxon>Anabarilius</taxon>
    </lineage>
</organism>
<evidence type="ECO:0000313" key="1">
    <source>
        <dbReference type="EMBL" id="ROK76676.1"/>
    </source>
</evidence>
<accession>A0A3N0Y0C4</accession>
<dbReference type="EMBL" id="RJVU01055667">
    <property type="protein sequence ID" value="ROK76676.1"/>
    <property type="molecule type" value="Genomic_DNA"/>
</dbReference>
<keyword evidence="2" id="KW-1185">Reference proteome</keyword>
<evidence type="ECO:0000313" key="2">
    <source>
        <dbReference type="Proteomes" id="UP000281406"/>
    </source>
</evidence>
<dbReference type="Proteomes" id="UP000281406">
    <property type="component" value="Unassembled WGS sequence"/>
</dbReference>
<proteinExistence type="predicted"/>
<dbReference type="AlphaFoldDB" id="A0A3N0Y0C4"/>
<name>A0A3N0Y0C4_ANAGA</name>
<sequence>MCGGKRRGVPLLSRLRGSHAGVTAVFCFASIPPPLPKRKEAKFGPQAKPIYGGWLCLAPEGTDFDNPMQRSRKWQRRFFVLYEHGCLRFALDESTLDSRCLRFFARLLTTGMPIRAGQFIILLCNMRQKAICLAGVTSLCEMAEGGHCFYFQ</sequence>
<reference evidence="1 2" key="1">
    <citation type="submission" date="2018-10" db="EMBL/GenBank/DDBJ databases">
        <title>Genome assembly for a Yunnan-Guizhou Plateau 3E fish, Anabarilius grahami (Regan), and its evolutionary and genetic applications.</title>
        <authorList>
            <person name="Jiang W."/>
        </authorList>
    </citation>
    <scope>NUCLEOTIDE SEQUENCE [LARGE SCALE GENOMIC DNA]</scope>
    <source>
        <strain evidence="1">AG-KIZ</strain>
        <tissue evidence="1">Muscle</tissue>
    </source>
</reference>
<gene>
    <name evidence="1" type="ORF">DPX16_4681</name>
</gene>
<protein>
    <submittedName>
        <fullName evidence="1">Myosin phosphatase Rho-interacting protein</fullName>
    </submittedName>
</protein>
<dbReference type="OrthoDB" id="9942268at2759"/>
<dbReference type="SUPFAM" id="SSF50729">
    <property type="entry name" value="PH domain-like"/>
    <property type="match status" value="1"/>
</dbReference>